<gene>
    <name evidence="2" type="ORF">HD592_002045</name>
</gene>
<evidence type="ECO:0008006" key="4">
    <source>
        <dbReference type="Google" id="ProtNLM"/>
    </source>
</evidence>
<dbReference type="InterPro" id="IPR021391">
    <property type="entry name" value="DUF3027"/>
</dbReference>
<dbReference type="GeneID" id="85978736"/>
<accession>A0A923IYS0</accession>
<dbReference type="Pfam" id="PF11228">
    <property type="entry name" value="DUF3027"/>
    <property type="match status" value="1"/>
</dbReference>
<evidence type="ECO:0000256" key="1">
    <source>
        <dbReference type="SAM" id="MobiDB-lite"/>
    </source>
</evidence>
<dbReference type="RefSeq" id="WP_184453865.1">
    <property type="nucleotide sequence ID" value="NZ_JACHMK010000001.1"/>
</dbReference>
<keyword evidence="3" id="KW-1185">Reference proteome</keyword>
<name>A0A923IYS0_9ACTO</name>
<proteinExistence type="predicted"/>
<organism evidence="2 3">
    <name type="scientific">Schaalia hyovaginalis</name>
    <dbReference type="NCBI Taxonomy" id="29316"/>
    <lineage>
        <taxon>Bacteria</taxon>
        <taxon>Bacillati</taxon>
        <taxon>Actinomycetota</taxon>
        <taxon>Actinomycetes</taxon>
        <taxon>Actinomycetales</taxon>
        <taxon>Actinomycetaceae</taxon>
        <taxon>Schaalia</taxon>
    </lineage>
</organism>
<dbReference type="Proteomes" id="UP000617426">
    <property type="component" value="Unassembled WGS sequence"/>
</dbReference>
<reference evidence="2" key="1">
    <citation type="submission" date="2020-08" db="EMBL/GenBank/DDBJ databases">
        <title>Sequencing the genomes of 1000 actinobacteria strains.</title>
        <authorList>
            <person name="Klenk H.-P."/>
        </authorList>
    </citation>
    <scope>NUCLEOTIDE SEQUENCE</scope>
    <source>
        <strain evidence="2">DSM 10695</strain>
    </source>
</reference>
<feature type="region of interest" description="Disordered" evidence="1">
    <location>
        <begin position="229"/>
        <end position="278"/>
    </location>
</feature>
<dbReference type="AlphaFoldDB" id="A0A923IYS0"/>
<evidence type="ECO:0000313" key="3">
    <source>
        <dbReference type="Proteomes" id="UP000617426"/>
    </source>
</evidence>
<protein>
    <recommendedName>
        <fullName evidence="4">DUF3027 domain-containing protein</fullName>
    </recommendedName>
</protein>
<dbReference type="EMBL" id="JACHMK010000001">
    <property type="protein sequence ID" value="MBB6335480.1"/>
    <property type="molecule type" value="Genomic_DNA"/>
</dbReference>
<evidence type="ECO:0000313" key="2">
    <source>
        <dbReference type="EMBL" id="MBB6335480.1"/>
    </source>
</evidence>
<sequence length="278" mass="30234">MPETSRNARAKSARTRTPKTDAVLSGAVGLAKESAEAVAHPRRVGEHLGFVMDGERLGTHFFASQDAGYRGWAWAVTVARVPRGRAATVCEVDMMPREGALLAPEWVPWEERLRPGDLTREDTLPYQADDARLEAAFEDASADLDLPEVKEIGLGRKRVLSEEGRRAAVERWYRSEQGPKAGRPPKNSCSTCGFLVKMSGSMRTVFGVCANEWAPDDGRVVSLDHTCGAHSETDAPKQGTQWPVRPSRIDEGALDAEPMPKQPEADASTAVAQDAVEA</sequence>
<comment type="caution">
    <text evidence="2">The sequence shown here is derived from an EMBL/GenBank/DDBJ whole genome shotgun (WGS) entry which is preliminary data.</text>
</comment>